<evidence type="ECO:0000313" key="1">
    <source>
        <dbReference type="EMBL" id="MPD00607.1"/>
    </source>
</evidence>
<dbReference type="Proteomes" id="UP000324222">
    <property type="component" value="Unassembled WGS sequence"/>
</dbReference>
<sequence length="104" mass="11127">MWRGCRGGVAGASLQHKIDPAIPSWLMNEMTKLSQGGDFHPLGKRWRVSGEEMVSLSPVGGEEDQRLTVSCLTPQTPALIIFSCHLPLSLLCGLGVTIVVTVGV</sequence>
<proteinExistence type="predicted"/>
<gene>
    <name evidence="1" type="ORF">E2C01_096089</name>
</gene>
<accession>A0A5B7K251</accession>
<dbReference type="EMBL" id="VSRR010123638">
    <property type="protein sequence ID" value="MPD00607.1"/>
    <property type="molecule type" value="Genomic_DNA"/>
</dbReference>
<protein>
    <submittedName>
        <fullName evidence="1">Uncharacterized protein</fullName>
    </submittedName>
</protein>
<reference evidence="1 2" key="1">
    <citation type="submission" date="2019-05" db="EMBL/GenBank/DDBJ databases">
        <title>Another draft genome of Portunus trituberculatus and its Hox gene families provides insights of decapod evolution.</title>
        <authorList>
            <person name="Jeong J.-H."/>
            <person name="Song I."/>
            <person name="Kim S."/>
            <person name="Choi T."/>
            <person name="Kim D."/>
            <person name="Ryu S."/>
            <person name="Kim W."/>
        </authorList>
    </citation>
    <scope>NUCLEOTIDE SEQUENCE [LARGE SCALE GENOMIC DNA]</scope>
    <source>
        <tissue evidence="1">Muscle</tissue>
    </source>
</reference>
<keyword evidence="2" id="KW-1185">Reference proteome</keyword>
<comment type="caution">
    <text evidence="1">The sequence shown here is derived from an EMBL/GenBank/DDBJ whole genome shotgun (WGS) entry which is preliminary data.</text>
</comment>
<name>A0A5B7K251_PORTR</name>
<dbReference type="AlphaFoldDB" id="A0A5B7K251"/>
<evidence type="ECO:0000313" key="2">
    <source>
        <dbReference type="Proteomes" id="UP000324222"/>
    </source>
</evidence>
<organism evidence="1 2">
    <name type="scientific">Portunus trituberculatus</name>
    <name type="common">Swimming crab</name>
    <name type="synonym">Neptunus trituberculatus</name>
    <dbReference type="NCBI Taxonomy" id="210409"/>
    <lineage>
        <taxon>Eukaryota</taxon>
        <taxon>Metazoa</taxon>
        <taxon>Ecdysozoa</taxon>
        <taxon>Arthropoda</taxon>
        <taxon>Crustacea</taxon>
        <taxon>Multicrustacea</taxon>
        <taxon>Malacostraca</taxon>
        <taxon>Eumalacostraca</taxon>
        <taxon>Eucarida</taxon>
        <taxon>Decapoda</taxon>
        <taxon>Pleocyemata</taxon>
        <taxon>Brachyura</taxon>
        <taxon>Eubrachyura</taxon>
        <taxon>Portunoidea</taxon>
        <taxon>Portunidae</taxon>
        <taxon>Portuninae</taxon>
        <taxon>Portunus</taxon>
    </lineage>
</organism>